<evidence type="ECO:0000313" key="3">
    <source>
        <dbReference type="Proteomes" id="UP000594260"/>
    </source>
</evidence>
<dbReference type="EnsemblMetazoa" id="XM_022810754">
    <property type="protein sequence ID" value="XP_022666489"/>
    <property type="gene ID" value="LOC111252589"/>
</dbReference>
<evidence type="ECO:0000313" key="2">
    <source>
        <dbReference type="EnsemblMetazoa" id="XP_022666489"/>
    </source>
</evidence>
<organism evidence="2 3">
    <name type="scientific">Varroa destructor</name>
    <name type="common">Honeybee mite</name>
    <dbReference type="NCBI Taxonomy" id="109461"/>
    <lineage>
        <taxon>Eukaryota</taxon>
        <taxon>Metazoa</taxon>
        <taxon>Ecdysozoa</taxon>
        <taxon>Arthropoda</taxon>
        <taxon>Chelicerata</taxon>
        <taxon>Arachnida</taxon>
        <taxon>Acari</taxon>
        <taxon>Parasitiformes</taxon>
        <taxon>Mesostigmata</taxon>
        <taxon>Gamasina</taxon>
        <taxon>Dermanyssoidea</taxon>
        <taxon>Varroidae</taxon>
        <taxon>Varroa</taxon>
    </lineage>
</organism>
<dbReference type="Pfam" id="PF00995">
    <property type="entry name" value="Sec1"/>
    <property type="match status" value="1"/>
</dbReference>
<dbReference type="Gene3D" id="3.40.50.1910">
    <property type="match status" value="2"/>
</dbReference>
<dbReference type="Proteomes" id="UP000594260">
    <property type="component" value="Unplaced"/>
</dbReference>
<dbReference type="KEGG" id="vde:111252589"/>
<dbReference type="GO" id="GO:0016192">
    <property type="term" value="P:vesicle-mediated transport"/>
    <property type="evidence" value="ECO:0007669"/>
    <property type="project" value="InterPro"/>
</dbReference>
<dbReference type="InterPro" id="IPR043127">
    <property type="entry name" value="Sec-1-like_dom3a"/>
</dbReference>
<dbReference type="GeneID" id="111252589"/>
<accession>A0A7M7MIC8</accession>
<sequence length="600" mass="65278">MTASSMCDYIQHYAETALLKTLESIVGPKDLLIETSLIKCMDSIASITKLQATGVAKIFKLESALPPNSSRKCVFIVKSKLSSIKQVCTVLSSNAHNREFYLLALPRLTAVCSTLIEAEGVFGLINLISLPVTLILVDEDVASLEEDSFFKDVFLHSDSSPLTSVTMSLCQMEEFAKILHVTTLGEQSHSVRRQWRTSRWSHGPSSQKFVIDQLILFDRDIDLASLMATQMTYTAILDDLFGIEKGKCIIPRTVTRKEERQVKLRDPCDTFAAIKDKHVSAAFGVLSNESKKLISKSDVSTPQSISAMKHFVNVEVKAITKLRNSLALHISVCEEISRKRGQDFDVVRAVEQNLLQGVEMKQSIEMIKESICSGKSWEVCLRLLCLLSLANDGIPLGQLKPLRTAFLHQFGFHYLGVLQALEKLGILHEAAPVISTAQSKSGSMISKMASSASLLGLKESAFIVRARRLGLSSSTASGVGGNGGRTHSAGFVFNDLYVPLVVKLVEAAYQGTLDNFAKISGVGSLSTEELSTKRSFGGTPSSGDLTGAGARPRTILVYFIGGATFGELAALRLVSKLHGFNILFAATNVCGGTRFLNKLL</sequence>
<dbReference type="Gene3D" id="1.25.40.850">
    <property type="match status" value="1"/>
</dbReference>
<dbReference type="FunCoup" id="A0A7M7MIC8">
    <property type="interactions" value="5"/>
</dbReference>
<dbReference type="Gene3D" id="3.40.50.2060">
    <property type="match status" value="1"/>
</dbReference>
<dbReference type="PANTHER" id="PTHR11679">
    <property type="entry name" value="VESICLE PROTEIN SORTING-ASSOCIATED"/>
    <property type="match status" value="1"/>
</dbReference>
<protein>
    <submittedName>
        <fullName evidence="2">Uncharacterized protein</fullName>
    </submittedName>
</protein>
<dbReference type="OMA" id="RAFGCIG"/>
<dbReference type="InterPro" id="IPR027482">
    <property type="entry name" value="Sec1-like_dom2"/>
</dbReference>
<evidence type="ECO:0000256" key="1">
    <source>
        <dbReference type="ARBA" id="ARBA00009884"/>
    </source>
</evidence>
<dbReference type="InterPro" id="IPR036045">
    <property type="entry name" value="Sec1-like_sf"/>
</dbReference>
<dbReference type="Gene3D" id="3.90.830.10">
    <property type="entry name" value="Syntaxin Binding Protein 1, Chain A, domain 2"/>
    <property type="match status" value="1"/>
</dbReference>
<dbReference type="InParanoid" id="A0A7M7MIC8"/>
<dbReference type="InterPro" id="IPR043154">
    <property type="entry name" value="Sec-1-like_dom1"/>
</dbReference>
<keyword evidence="3" id="KW-1185">Reference proteome</keyword>
<dbReference type="InterPro" id="IPR001619">
    <property type="entry name" value="Sec1-like"/>
</dbReference>
<name>A0A7M7MIC8_VARDE</name>
<comment type="similarity">
    <text evidence="1">Belongs to the STXBP/unc-18/SEC1 family.</text>
</comment>
<dbReference type="RefSeq" id="XP_022666489.1">
    <property type="nucleotide sequence ID" value="XM_022810754.1"/>
</dbReference>
<dbReference type="OrthoDB" id="10262528at2759"/>
<reference evidence="2" key="1">
    <citation type="submission" date="2021-01" db="UniProtKB">
        <authorList>
            <consortium name="EnsemblMetazoa"/>
        </authorList>
    </citation>
    <scope>IDENTIFICATION</scope>
</reference>
<proteinExistence type="inferred from homology"/>
<dbReference type="SUPFAM" id="SSF56815">
    <property type="entry name" value="Sec1/munc18-like (SM) proteins"/>
    <property type="match status" value="1"/>
</dbReference>
<dbReference type="AlphaFoldDB" id="A0A7M7MIC8"/>
<dbReference type="InterPro" id="IPR043155">
    <property type="entry name" value="VPS33_dom3b"/>
</dbReference>